<dbReference type="Gene3D" id="3.50.50.60">
    <property type="entry name" value="FAD/NAD(P)-binding domain"/>
    <property type="match status" value="1"/>
</dbReference>
<organism evidence="2 3">
    <name type="scientific">Brassica napus</name>
    <name type="common">Rape</name>
    <dbReference type="NCBI Taxonomy" id="3708"/>
    <lineage>
        <taxon>Eukaryota</taxon>
        <taxon>Viridiplantae</taxon>
        <taxon>Streptophyta</taxon>
        <taxon>Embryophyta</taxon>
        <taxon>Tracheophyta</taxon>
        <taxon>Spermatophyta</taxon>
        <taxon>Magnoliopsida</taxon>
        <taxon>eudicotyledons</taxon>
        <taxon>Gunneridae</taxon>
        <taxon>Pentapetalae</taxon>
        <taxon>rosids</taxon>
        <taxon>malvids</taxon>
        <taxon>Brassicales</taxon>
        <taxon>Brassicaceae</taxon>
        <taxon>Brassiceae</taxon>
        <taxon>Brassica</taxon>
    </lineage>
</organism>
<dbReference type="Pfam" id="PF13450">
    <property type="entry name" value="NAD_binding_8"/>
    <property type="match status" value="1"/>
</dbReference>
<reference evidence="2 3" key="1">
    <citation type="submission" date="2021-05" db="EMBL/GenBank/DDBJ databases">
        <title>Genome Assembly of Synthetic Allotetraploid Brassica napus Reveals Homoeologous Exchanges between Subgenomes.</title>
        <authorList>
            <person name="Davis J.T."/>
        </authorList>
    </citation>
    <scope>NUCLEOTIDE SEQUENCE [LARGE SCALE GENOMIC DNA]</scope>
    <source>
        <strain evidence="3">cv. Da-Ae</strain>
        <tissue evidence="2">Seedling</tissue>
    </source>
</reference>
<comment type="similarity">
    <text evidence="1">Belongs to the carotenoid/retinoid oxidoreductase family.</text>
</comment>
<dbReference type="InterPro" id="IPR036188">
    <property type="entry name" value="FAD/NAD-bd_sf"/>
</dbReference>
<accession>A0ABQ8ELD2</accession>
<dbReference type="Proteomes" id="UP000824890">
    <property type="component" value="Unassembled WGS sequence"/>
</dbReference>
<protein>
    <submittedName>
        <fullName evidence="2">Uncharacterized protein</fullName>
    </submittedName>
</protein>
<dbReference type="PANTHER" id="PTHR10668:SF103">
    <property type="entry name" value="PYRIDINE NUCLEOTIDE-DISULFIDE OXIDOREDUCTASE DOMAIN-CONTAINING PROTEIN 2"/>
    <property type="match status" value="1"/>
</dbReference>
<dbReference type="EMBL" id="JAGKQM010000001">
    <property type="protein sequence ID" value="KAH0942303.1"/>
    <property type="molecule type" value="Genomic_DNA"/>
</dbReference>
<dbReference type="PANTHER" id="PTHR10668">
    <property type="entry name" value="PHYTOENE DEHYDROGENASE"/>
    <property type="match status" value="1"/>
</dbReference>
<evidence type="ECO:0000313" key="3">
    <source>
        <dbReference type="Proteomes" id="UP000824890"/>
    </source>
</evidence>
<evidence type="ECO:0000313" key="2">
    <source>
        <dbReference type="EMBL" id="KAH0942303.1"/>
    </source>
</evidence>
<gene>
    <name evidence="2" type="ORF">HID58_001940</name>
</gene>
<comment type="caution">
    <text evidence="2">The sequence shown here is derived from an EMBL/GenBank/DDBJ whole genome shotgun (WGS) entry which is preliminary data.</text>
</comment>
<name>A0ABQ8ELD2_BRANA</name>
<proteinExistence type="inferred from homology"/>
<evidence type="ECO:0000256" key="1">
    <source>
        <dbReference type="ARBA" id="ARBA00006046"/>
    </source>
</evidence>
<dbReference type="SUPFAM" id="SSF51905">
    <property type="entry name" value="FAD/NAD(P)-binding domain"/>
    <property type="match status" value="1"/>
</dbReference>
<keyword evidence="3" id="KW-1185">Reference proteome</keyword>
<sequence>MWHRSFSTTPDQLTKKKWDALVISGGYNSLVAAAYLARGSLSVAVLERCHVIGRAAMTEEIVPGFKFSRCSYVQGLIRPCIISLKFLMDSKHTHHVVLQLTGRELRFARPTGGRRAYLV</sequence>